<reference evidence="12 13" key="1">
    <citation type="journal article" date="2024" name="Chem. Sci.">
        <title>Discovery of megapolipeptins by genome mining of a Burkholderiales bacteria collection.</title>
        <authorList>
            <person name="Paulo B.S."/>
            <person name="Recchia M.J.J."/>
            <person name="Lee S."/>
            <person name="Fergusson C.H."/>
            <person name="Romanowski S.B."/>
            <person name="Hernandez A."/>
            <person name="Krull N."/>
            <person name="Liu D.Y."/>
            <person name="Cavanagh H."/>
            <person name="Bos A."/>
            <person name="Gray C.A."/>
            <person name="Murphy B.T."/>
            <person name="Linington R.G."/>
            <person name="Eustaquio A.S."/>
        </authorList>
    </citation>
    <scope>NUCLEOTIDE SEQUENCE [LARGE SCALE GENOMIC DNA]</scope>
    <source>
        <strain evidence="12 13">RL21-008-BIB-B</strain>
    </source>
</reference>
<evidence type="ECO:0000256" key="6">
    <source>
        <dbReference type="ARBA" id="ARBA00022692"/>
    </source>
</evidence>
<comment type="subcellular location">
    <subcellularLocation>
        <location evidence="2">Membrane</location>
    </subcellularLocation>
</comment>
<dbReference type="InterPro" id="IPR036890">
    <property type="entry name" value="HATPase_C_sf"/>
</dbReference>
<keyword evidence="5" id="KW-0808">Transferase</keyword>
<dbReference type="PRINTS" id="PR00344">
    <property type="entry name" value="BCTRLSENSOR"/>
</dbReference>
<protein>
    <recommendedName>
        <fullName evidence="3">histidine kinase</fullName>
        <ecNumber evidence="3">2.7.13.3</ecNumber>
    </recommendedName>
</protein>
<keyword evidence="6 10" id="KW-0812">Transmembrane</keyword>
<dbReference type="Gene3D" id="3.30.565.10">
    <property type="entry name" value="Histidine kinase-like ATPase, C-terminal domain"/>
    <property type="match status" value="1"/>
</dbReference>
<evidence type="ECO:0000256" key="7">
    <source>
        <dbReference type="ARBA" id="ARBA00022777"/>
    </source>
</evidence>
<evidence type="ECO:0000256" key="2">
    <source>
        <dbReference type="ARBA" id="ARBA00004370"/>
    </source>
</evidence>
<evidence type="ECO:0000256" key="9">
    <source>
        <dbReference type="ARBA" id="ARBA00023136"/>
    </source>
</evidence>
<dbReference type="Gene3D" id="1.10.287.130">
    <property type="match status" value="1"/>
</dbReference>
<dbReference type="InterPro" id="IPR013727">
    <property type="entry name" value="2CSK_N"/>
</dbReference>
<name>A0ABW8ZEX4_9BURK</name>
<dbReference type="InterPro" id="IPR003661">
    <property type="entry name" value="HisK_dim/P_dom"/>
</dbReference>
<keyword evidence="7 12" id="KW-0418">Kinase</keyword>
<dbReference type="PROSITE" id="PS50109">
    <property type="entry name" value="HIS_KIN"/>
    <property type="match status" value="1"/>
</dbReference>
<dbReference type="CDD" id="cd00082">
    <property type="entry name" value="HisKA"/>
    <property type="match status" value="1"/>
</dbReference>
<evidence type="ECO:0000313" key="12">
    <source>
        <dbReference type="EMBL" id="MFL9880908.1"/>
    </source>
</evidence>
<dbReference type="Pfam" id="PF08521">
    <property type="entry name" value="2CSK_N"/>
    <property type="match status" value="1"/>
</dbReference>
<gene>
    <name evidence="12" type="ORF">PQR63_21090</name>
</gene>
<dbReference type="InterPro" id="IPR050428">
    <property type="entry name" value="TCS_sensor_his_kinase"/>
</dbReference>
<evidence type="ECO:0000256" key="1">
    <source>
        <dbReference type="ARBA" id="ARBA00000085"/>
    </source>
</evidence>
<dbReference type="SMART" id="SM00387">
    <property type="entry name" value="HATPase_c"/>
    <property type="match status" value="1"/>
</dbReference>
<dbReference type="InterPro" id="IPR003594">
    <property type="entry name" value="HATPase_dom"/>
</dbReference>
<dbReference type="InterPro" id="IPR005467">
    <property type="entry name" value="His_kinase_dom"/>
</dbReference>
<dbReference type="SUPFAM" id="SSF47384">
    <property type="entry name" value="Homodimeric domain of signal transducing histidine kinase"/>
    <property type="match status" value="1"/>
</dbReference>
<dbReference type="RefSeq" id="WP_408169908.1">
    <property type="nucleotide sequence ID" value="NZ_JAQQFR010000016.1"/>
</dbReference>
<accession>A0ABW8ZEX4</accession>
<evidence type="ECO:0000259" key="11">
    <source>
        <dbReference type="PROSITE" id="PS50109"/>
    </source>
</evidence>
<evidence type="ECO:0000256" key="8">
    <source>
        <dbReference type="ARBA" id="ARBA00022989"/>
    </source>
</evidence>
<dbReference type="CDD" id="cd00075">
    <property type="entry name" value="HATPase"/>
    <property type="match status" value="1"/>
</dbReference>
<organism evidence="12 13">
    <name type="scientific">Herbaspirillum rhizosphaerae</name>
    <dbReference type="NCBI Taxonomy" id="346179"/>
    <lineage>
        <taxon>Bacteria</taxon>
        <taxon>Pseudomonadati</taxon>
        <taxon>Pseudomonadota</taxon>
        <taxon>Betaproteobacteria</taxon>
        <taxon>Burkholderiales</taxon>
        <taxon>Oxalobacteraceae</taxon>
        <taxon>Herbaspirillum</taxon>
    </lineage>
</organism>
<keyword evidence="8 10" id="KW-1133">Transmembrane helix</keyword>
<keyword evidence="9 10" id="KW-0472">Membrane</keyword>
<evidence type="ECO:0000256" key="3">
    <source>
        <dbReference type="ARBA" id="ARBA00012438"/>
    </source>
</evidence>
<comment type="caution">
    <text evidence="12">The sequence shown here is derived from an EMBL/GenBank/DDBJ whole genome shotgun (WGS) entry which is preliminary data.</text>
</comment>
<dbReference type="Pfam" id="PF00512">
    <property type="entry name" value="HisKA"/>
    <property type="match status" value="1"/>
</dbReference>
<dbReference type="EMBL" id="JAQQFR010000016">
    <property type="protein sequence ID" value="MFL9880908.1"/>
    <property type="molecule type" value="Genomic_DNA"/>
</dbReference>
<sequence length="470" mass="52793">MRRSPASDTTRKVVRHSIKFNLLKWLIAPLLAVNLIGAGLTYWLAWLPAQDAFDQSITDAAWALTSQIKRVRGKTSLELTKQAEQMLRSDHFDTMYFVVRDANGETLAGDHNFPPVNQIDEPNEPVTYDGVMNGEQVRIAALYVSIERTPIYIGIAETFRKRNQTHYVILISLLLLDGVLTAFSIVIVLVAVNKGLHPLRELQQNLDQRNRDNLTPIDVEQTTEELTPVVKAINSLLDNIRKGATAQQNFLANVAHQIRTPLTGLRLQLEWLQQRHANEPETAHSTELMTSSVERMVRQSNQLLALARAEPSRFKPTHLEELSLDKLVEESVQHFIEQADKKQIDLGFDLQPARVKGDRFMLRDLIDNLVDNAIRYSPAQSTVTVSCREQEDATLLSIEDSGPGIAPEHRELIFDRFYRVNDKISGSGLGLAIVRDIAKDHGGEITLTSGEEDCGTIFTVRFPHGAKADT</sequence>
<evidence type="ECO:0000256" key="4">
    <source>
        <dbReference type="ARBA" id="ARBA00022553"/>
    </source>
</evidence>
<dbReference type="Proteomes" id="UP001629214">
    <property type="component" value="Unassembled WGS sequence"/>
</dbReference>
<dbReference type="PANTHER" id="PTHR45436:SF1">
    <property type="entry name" value="SENSOR PROTEIN QSEC"/>
    <property type="match status" value="1"/>
</dbReference>
<dbReference type="GO" id="GO:0016301">
    <property type="term" value="F:kinase activity"/>
    <property type="evidence" value="ECO:0007669"/>
    <property type="project" value="UniProtKB-KW"/>
</dbReference>
<feature type="domain" description="Histidine kinase" evidence="11">
    <location>
        <begin position="253"/>
        <end position="466"/>
    </location>
</feature>
<comment type="catalytic activity">
    <reaction evidence="1">
        <text>ATP + protein L-histidine = ADP + protein N-phospho-L-histidine.</text>
        <dbReference type="EC" id="2.7.13.3"/>
    </reaction>
</comment>
<evidence type="ECO:0000256" key="10">
    <source>
        <dbReference type="SAM" id="Phobius"/>
    </source>
</evidence>
<dbReference type="PANTHER" id="PTHR45436">
    <property type="entry name" value="SENSOR HISTIDINE KINASE YKOH"/>
    <property type="match status" value="1"/>
</dbReference>
<dbReference type="SMART" id="SM00388">
    <property type="entry name" value="HisKA"/>
    <property type="match status" value="1"/>
</dbReference>
<feature type="transmembrane region" description="Helical" evidence="10">
    <location>
        <begin position="167"/>
        <end position="192"/>
    </location>
</feature>
<dbReference type="EC" id="2.7.13.3" evidence="3"/>
<feature type="transmembrane region" description="Helical" evidence="10">
    <location>
        <begin position="21"/>
        <end position="45"/>
    </location>
</feature>
<dbReference type="SUPFAM" id="SSF55874">
    <property type="entry name" value="ATPase domain of HSP90 chaperone/DNA topoisomerase II/histidine kinase"/>
    <property type="match status" value="1"/>
</dbReference>
<dbReference type="InterPro" id="IPR036097">
    <property type="entry name" value="HisK_dim/P_sf"/>
</dbReference>
<keyword evidence="13" id="KW-1185">Reference proteome</keyword>
<evidence type="ECO:0000256" key="5">
    <source>
        <dbReference type="ARBA" id="ARBA00022679"/>
    </source>
</evidence>
<evidence type="ECO:0000313" key="13">
    <source>
        <dbReference type="Proteomes" id="UP001629214"/>
    </source>
</evidence>
<dbReference type="InterPro" id="IPR004358">
    <property type="entry name" value="Sig_transdc_His_kin-like_C"/>
</dbReference>
<keyword evidence="4" id="KW-0597">Phosphoprotein</keyword>
<dbReference type="Pfam" id="PF02518">
    <property type="entry name" value="HATPase_c"/>
    <property type="match status" value="1"/>
</dbReference>
<proteinExistence type="predicted"/>